<dbReference type="InterPro" id="IPR022346">
    <property type="entry name" value="T2SS_GspH"/>
</dbReference>
<evidence type="ECO:0000256" key="6">
    <source>
        <dbReference type="ARBA" id="ARBA00022692"/>
    </source>
</evidence>
<dbReference type="PRINTS" id="PR00885">
    <property type="entry name" value="BCTERIALGSPH"/>
</dbReference>
<keyword evidence="7 10" id="KW-1133">Transmembrane helix</keyword>
<evidence type="ECO:0000256" key="8">
    <source>
        <dbReference type="ARBA" id="ARBA00023136"/>
    </source>
</evidence>
<evidence type="ECO:0000256" key="9">
    <source>
        <dbReference type="ARBA" id="ARBA00030775"/>
    </source>
</evidence>
<keyword evidence="5" id="KW-0997">Cell inner membrane</keyword>
<organism evidence="12">
    <name type="scientific">hydrothermal vent metagenome</name>
    <dbReference type="NCBI Taxonomy" id="652676"/>
    <lineage>
        <taxon>unclassified sequences</taxon>
        <taxon>metagenomes</taxon>
        <taxon>ecological metagenomes</taxon>
    </lineage>
</organism>
<dbReference type="Pfam" id="PF07963">
    <property type="entry name" value="N_methyl"/>
    <property type="match status" value="1"/>
</dbReference>
<keyword evidence="8 10" id="KW-0472">Membrane</keyword>
<keyword evidence="4" id="KW-0488">Methylation</keyword>
<evidence type="ECO:0000259" key="11">
    <source>
        <dbReference type="Pfam" id="PF12019"/>
    </source>
</evidence>
<accession>A0A3B1BUT8</accession>
<feature type="domain" description="General secretion pathway GspH" evidence="11">
    <location>
        <begin position="53"/>
        <end position="156"/>
    </location>
</feature>
<dbReference type="Gene3D" id="3.55.40.10">
    <property type="entry name" value="minor pseudopilin epsh domain"/>
    <property type="match status" value="1"/>
</dbReference>
<evidence type="ECO:0000256" key="3">
    <source>
        <dbReference type="ARBA" id="ARBA00022475"/>
    </source>
</evidence>
<dbReference type="Pfam" id="PF12019">
    <property type="entry name" value="GspH"/>
    <property type="match status" value="1"/>
</dbReference>
<dbReference type="SUPFAM" id="SSF54523">
    <property type="entry name" value="Pili subunits"/>
    <property type="match status" value="1"/>
</dbReference>
<reference evidence="12" key="1">
    <citation type="submission" date="2018-06" db="EMBL/GenBank/DDBJ databases">
        <authorList>
            <person name="Zhirakovskaya E."/>
        </authorList>
    </citation>
    <scope>NUCLEOTIDE SEQUENCE</scope>
</reference>
<sequence>MSGKWQARMPSHRQKGFTLLEILVVIVLLGIIMTVAVISIGNTQSGKLQEDMRRLLQIMRLAQEEAIINQQTLAVKFSIHGYALQRYDRKAKIWVSVTDPDFFRARKLDEDYKIRLVQDGLSVSLSDKDSGKVLMYSSGEMTPFELDISLPDSNINYHLSGDLMGKLRIKDLPAYGSTEEEGQQ</sequence>
<evidence type="ECO:0000313" key="12">
    <source>
        <dbReference type="EMBL" id="VAX14510.1"/>
    </source>
</evidence>
<evidence type="ECO:0000256" key="7">
    <source>
        <dbReference type="ARBA" id="ARBA00022989"/>
    </source>
</evidence>
<evidence type="ECO:0000256" key="2">
    <source>
        <dbReference type="ARBA" id="ARBA00021549"/>
    </source>
</evidence>
<dbReference type="GO" id="GO:0015628">
    <property type="term" value="P:protein secretion by the type II secretion system"/>
    <property type="evidence" value="ECO:0007669"/>
    <property type="project" value="InterPro"/>
</dbReference>
<keyword evidence="3" id="KW-1003">Cell membrane</keyword>
<dbReference type="InterPro" id="IPR012902">
    <property type="entry name" value="N_methyl_site"/>
</dbReference>
<feature type="transmembrane region" description="Helical" evidence="10">
    <location>
        <begin position="20"/>
        <end position="41"/>
    </location>
</feature>
<evidence type="ECO:0000256" key="4">
    <source>
        <dbReference type="ARBA" id="ARBA00022481"/>
    </source>
</evidence>
<protein>
    <recommendedName>
        <fullName evidence="2">Type II secretion system protein H</fullName>
    </recommendedName>
    <alternativeName>
        <fullName evidence="9">General secretion pathway protein H</fullName>
    </alternativeName>
</protein>
<dbReference type="InterPro" id="IPR049875">
    <property type="entry name" value="TypeII_GspH"/>
</dbReference>
<evidence type="ECO:0000256" key="10">
    <source>
        <dbReference type="SAM" id="Phobius"/>
    </source>
</evidence>
<gene>
    <name evidence="12" type="ORF">MNBD_GAMMA24-888</name>
</gene>
<comment type="subcellular location">
    <subcellularLocation>
        <location evidence="1">Cell inner membrane</location>
        <topology evidence="1">Single-pass membrane protein</topology>
    </subcellularLocation>
</comment>
<dbReference type="InterPro" id="IPR002416">
    <property type="entry name" value="T2SS_protein-GspH"/>
</dbReference>
<proteinExistence type="predicted"/>
<evidence type="ECO:0000256" key="5">
    <source>
        <dbReference type="ARBA" id="ARBA00022519"/>
    </source>
</evidence>
<dbReference type="InterPro" id="IPR045584">
    <property type="entry name" value="Pilin-like"/>
</dbReference>
<dbReference type="EMBL" id="UOFZ01000176">
    <property type="protein sequence ID" value="VAX14510.1"/>
    <property type="molecule type" value="Genomic_DNA"/>
</dbReference>
<dbReference type="NCBIfam" id="TIGR02532">
    <property type="entry name" value="IV_pilin_GFxxxE"/>
    <property type="match status" value="1"/>
</dbReference>
<dbReference type="GO" id="GO:0005886">
    <property type="term" value="C:plasma membrane"/>
    <property type="evidence" value="ECO:0007669"/>
    <property type="project" value="UniProtKB-SubCell"/>
</dbReference>
<dbReference type="NCBIfam" id="TIGR01708">
    <property type="entry name" value="typeII_sec_gspH"/>
    <property type="match status" value="1"/>
</dbReference>
<name>A0A3B1BUT8_9ZZZZ</name>
<dbReference type="AlphaFoldDB" id="A0A3B1BUT8"/>
<evidence type="ECO:0000256" key="1">
    <source>
        <dbReference type="ARBA" id="ARBA00004377"/>
    </source>
</evidence>
<dbReference type="PROSITE" id="PS00409">
    <property type="entry name" value="PROKAR_NTER_METHYL"/>
    <property type="match status" value="1"/>
</dbReference>
<keyword evidence="6 10" id="KW-0812">Transmembrane</keyword>
<dbReference type="GO" id="GO:0015627">
    <property type="term" value="C:type II protein secretion system complex"/>
    <property type="evidence" value="ECO:0007669"/>
    <property type="project" value="InterPro"/>
</dbReference>